<gene>
    <name evidence="1" type="primary">FAM120A</name>
    <name evidence="1" type="synonym">fam120a</name>
</gene>
<evidence type="ECO:0000313" key="1">
    <source>
        <dbReference type="Ensembl" id="ENSOKIP00005062051.1"/>
    </source>
</evidence>
<evidence type="ECO:0000313" key="2">
    <source>
        <dbReference type="Proteomes" id="UP000694557"/>
    </source>
</evidence>
<keyword evidence="2" id="KW-1185">Reference proteome</keyword>
<dbReference type="PANTHER" id="PTHR15976">
    <property type="entry name" value="CONSTITUTIVE COACTIVATOR OF PEROXISOME PROLIFERATOR-ACTIVATED RECEPTOR GAMMA"/>
    <property type="match status" value="1"/>
</dbReference>
<dbReference type="Proteomes" id="UP000694557">
    <property type="component" value="Unassembled WGS sequence"/>
</dbReference>
<dbReference type="Ensembl" id="ENSOKIT00005065939.1">
    <property type="protein sequence ID" value="ENSOKIP00005062051.1"/>
    <property type="gene ID" value="ENSOKIG00005025390.1"/>
</dbReference>
<dbReference type="PANTHER" id="PTHR15976:SF14">
    <property type="entry name" value="CONSTITUTIVE COACTIVATOR OF PPAR-GAMMA-LIKE PROTEIN 1"/>
    <property type="match status" value="1"/>
</dbReference>
<proteinExistence type="predicted"/>
<protein>
    <submittedName>
        <fullName evidence="1">Family with sequence similarity 120 member A</fullName>
    </submittedName>
</protein>
<accession>A0A8C7HT77</accession>
<sequence length="612" mass="68481">MMSCNCPASGNHILPDEDLAAFHWSLLGPEHPLASLKVRAHQLVLPPCDVVIKAVADYVRNMTDFSDLEAIANDIFRHSQSRTDDKVVRFKKAVEYYSAASKSQHFSPYQGKFTHLTFSLYRQSTVENHFKSVKQRYLNFSNENPDSPLLPSQANPTVTSPVAQGLEVIGHLNAQIPSLLSMPTRNHMDITTPPLPMVAPEVLRVAQHRHKKGLMYPYIYHILTKGEIKLSVTIEDEANQELPSAVQLFRPIRQHVYGVLFSLAEAKKKAERLAMRRNRLPEYSPVAVKEWAAYKGKSPHTPELVEALPFREWTCPNLKKLWLGKAVEDKNGRMRAFLACMRSDAPAMLNPACVPTHLLVLCCVLRFMLQWPGVRVLRGKELDAFLAQALSPKLYEPEQLQELKIDNLDPRGVQLAALFMSGVDMALLANDVCGQPIPWEHCCPWMYFDGKLLQSKLIRAIRDKAPLIDLCDGQVDQVNKVKKMRQSILEGLNFSPPPPPHPHAMPFYPPGGAFYPPPHMMPLQGRSRSMGMPRLPSMSSQGGKLEIAGTVVGQWAGIRRGRGRGGFPIQVVSVGGPNRGRCWSVVCNEEQPDAAGPWCVMRSNQTLLVRGV</sequence>
<name>A0A8C7HT77_ONCKI</name>
<dbReference type="GO" id="GO:0005634">
    <property type="term" value="C:nucleus"/>
    <property type="evidence" value="ECO:0007669"/>
    <property type="project" value="TreeGrafter"/>
</dbReference>
<reference evidence="1" key="1">
    <citation type="submission" date="2025-08" db="UniProtKB">
        <authorList>
            <consortium name="Ensembl"/>
        </authorList>
    </citation>
    <scope>IDENTIFICATION</scope>
</reference>
<dbReference type="GeneTree" id="ENSGT00530000063168"/>
<dbReference type="InterPro" id="IPR026784">
    <property type="entry name" value="Coact_PPARg"/>
</dbReference>
<organism evidence="1 2">
    <name type="scientific">Oncorhynchus kisutch</name>
    <name type="common">Coho salmon</name>
    <name type="synonym">Salmo kisutch</name>
    <dbReference type="NCBI Taxonomy" id="8019"/>
    <lineage>
        <taxon>Eukaryota</taxon>
        <taxon>Metazoa</taxon>
        <taxon>Chordata</taxon>
        <taxon>Craniata</taxon>
        <taxon>Vertebrata</taxon>
        <taxon>Euteleostomi</taxon>
        <taxon>Actinopterygii</taxon>
        <taxon>Neopterygii</taxon>
        <taxon>Teleostei</taxon>
        <taxon>Protacanthopterygii</taxon>
        <taxon>Salmoniformes</taxon>
        <taxon>Salmonidae</taxon>
        <taxon>Salmoninae</taxon>
        <taxon>Oncorhynchus</taxon>
    </lineage>
</organism>
<dbReference type="AlphaFoldDB" id="A0A8C7HT77"/>
<reference evidence="1" key="2">
    <citation type="submission" date="2025-09" db="UniProtKB">
        <authorList>
            <consortium name="Ensembl"/>
        </authorList>
    </citation>
    <scope>IDENTIFICATION</scope>
</reference>